<dbReference type="RefSeq" id="WP_049699375.1">
    <property type="nucleotide sequence ID" value="NZ_LDTZ01000017.1"/>
</dbReference>
<organism evidence="1 2">
    <name type="scientific">Gordonia jacobaea</name>
    <dbReference type="NCBI Taxonomy" id="122202"/>
    <lineage>
        <taxon>Bacteria</taxon>
        <taxon>Bacillati</taxon>
        <taxon>Actinomycetota</taxon>
        <taxon>Actinomycetes</taxon>
        <taxon>Mycobacteriales</taxon>
        <taxon>Gordoniaceae</taxon>
        <taxon>Gordonia</taxon>
    </lineage>
</organism>
<accession>A0ABR5IBW4</accession>
<reference evidence="1 2" key="1">
    <citation type="submission" date="2015-05" db="EMBL/GenBank/DDBJ databases">
        <title>Draft genome sequence of the bacterium Gordonia jacobaea a new member of the Gordonia genus.</title>
        <authorList>
            <person name="Jimenez-Galisteo G."/>
            <person name="Dominguez A."/>
            <person name="Munoz E."/>
            <person name="Vinas M."/>
        </authorList>
    </citation>
    <scope>NUCLEOTIDE SEQUENCE [LARGE SCALE GENOMIC DNA]</scope>
    <source>
        <strain evidence="2">mv1</strain>
    </source>
</reference>
<sequence length="190" mass="21492">MAKADAPTHVFDTIDDWRNWLADNHDSSSGIWLVFWRKDSGRVALDYDETVREALCWGWIDGHTRTLDEQRRGMWFTRRGRTSAWSASNKKRVTELLAAGRMQPAGQAVIDDAKARGLWNLLDDAEAGVEHPELTAALDATPQAREHWDAFPPSARKLALTQIAMARKPETKSTRIATIVERASRNERPS</sequence>
<name>A0ABR5IBW4_9ACTN</name>
<evidence type="ECO:0008006" key="3">
    <source>
        <dbReference type="Google" id="ProtNLM"/>
    </source>
</evidence>
<dbReference type="Pfam" id="PF13376">
    <property type="entry name" value="OmdA"/>
    <property type="match status" value="1"/>
</dbReference>
<gene>
    <name evidence="1" type="ORF">ABW18_13095</name>
</gene>
<dbReference type="EMBL" id="LDTZ01000017">
    <property type="protein sequence ID" value="KNA91204.1"/>
    <property type="molecule type" value="Genomic_DNA"/>
</dbReference>
<protein>
    <recommendedName>
        <fullName evidence="3">YdeI/OmpD-associated family protein</fullName>
    </recommendedName>
</protein>
<comment type="caution">
    <text evidence="1">The sequence shown here is derived from an EMBL/GenBank/DDBJ whole genome shotgun (WGS) entry which is preliminary data.</text>
</comment>
<evidence type="ECO:0000313" key="1">
    <source>
        <dbReference type="EMBL" id="KNA91204.1"/>
    </source>
</evidence>
<proteinExistence type="predicted"/>
<keyword evidence="2" id="KW-1185">Reference proteome</keyword>
<dbReference type="Proteomes" id="UP000037247">
    <property type="component" value="Unassembled WGS sequence"/>
</dbReference>
<evidence type="ECO:0000313" key="2">
    <source>
        <dbReference type="Proteomes" id="UP000037247"/>
    </source>
</evidence>